<dbReference type="InterPro" id="IPR000525">
    <property type="entry name" value="Initiator_Rep_WH1"/>
</dbReference>
<evidence type="ECO:0000313" key="4">
    <source>
        <dbReference type="Proteomes" id="UP000679008"/>
    </source>
</evidence>
<evidence type="ECO:0000313" key="3">
    <source>
        <dbReference type="EMBL" id="MBQ0910037.1"/>
    </source>
</evidence>
<comment type="similarity">
    <text evidence="1">Belongs to the initiator RepB protein family.</text>
</comment>
<dbReference type="Pfam" id="PF21205">
    <property type="entry name" value="Rep3_C"/>
    <property type="match status" value="1"/>
</dbReference>
<organism evidence="3 4">
    <name type="scientific">Flavobacterium erciyesense</name>
    <dbReference type="NCBI Taxonomy" id="2825842"/>
    <lineage>
        <taxon>Bacteria</taxon>
        <taxon>Pseudomonadati</taxon>
        <taxon>Bacteroidota</taxon>
        <taxon>Flavobacteriia</taxon>
        <taxon>Flavobacteriales</taxon>
        <taxon>Flavobacteriaceae</taxon>
        <taxon>Flavobacterium</taxon>
    </lineage>
</organism>
<reference evidence="3 4" key="1">
    <citation type="submission" date="2021-04" db="EMBL/GenBank/DDBJ databases">
        <title>Description of novel Flavobacterium sp. F-328.</title>
        <authorList>
            <person name="Saticioglu I.B."/>
        </authorList>
    </citation>
    <scope>NUCLEOTIDE SEQUENCE [LARGE SCALE GENOMIC DNA]</scope>
    <source>
        <strain evidence="3 4">F-328</strain>
    </source>
</reference>
<gene>
    <name evidence="3" type="ORF">KBJ98_15095</name>
</gene>
<evidence type="ECO:0000259" key="2">
    <source>
        <dbReference type="Pfam" id="PF01051"/>
    </source>
</evidence>
<dbReference type="Gene3D" id="1.10.10.10">
    <property type="entry name" value="Winged helix-like DNA-binding domain superfamily/Winged helix DNA-binding domain"/>
    <property type="match status" value="2"/>
</dbReference>
<dbReference type="InterPro" id="IPR036388">
    <property type="entry name" value="WH-like_DNA-bd_sf"/>
</dbReference>
<evidence type="ECO:0000256" key="1">
    <source>
        <dbReference type="ARBA" id="ARBA00038283"/>
    </source>
</evidence>
<accession>A0ABS5D7M6</accession>
<dbReference type="InterPro" id="IPR036390">
    <property type="entry name" value="WH_DNA-bd_sf"/>
</dbReference>
<feature type="domain" description="Initiator Rep protein WH1" evidence="2">
    <location>
        <begin position="8"/>
        <end position="159"/>
    </location>
</feature>
<dbReference type="RefSeq" id="WP_210791912.1">
    <property type="nucleotide sequence ID" value="NZ_JAGPXB010000027.1"/>
</dbReference>
<sequence>MENNNSLIIQSRIITAARYDYSVQEQRILFLIMDMLQKHVDGKDLKKRYSVSETLFGDYDFSVPLSSFMKEDEQNHSLVKKSLDSMENKSFILEDEESWEKIKLLERVKFYKKESYATFRIHPLLATAFLDFSKGYSKYSLEVTKEFKSVYAMRFYMLFSTQSKSINYGVDTLKLMFGLEDKYTGKTNDFERFVILSAKKELDRVCPISFNYKKYPEKGKIKGYTFYPYKTGIKDPVMENDLKNQMSIRWDLDLIFVNYLKENFGFLDKELKNNIKLLKRCQTELEDFAMTLSKIKAKVNETQPTIVQGYVINALKFQLDQLEPSTNKVKKRAEITSNNSQISAPLINLAKSKTIKK</sequence>
<comment type="caution">
    <text evidence="3">The sequence shown here is derived from an EMBL/GenBank/DDBJ whole genome shotgun (WGS) entry which is preliminary data.</text>
</comment>
<proteinExistence type="inferred from homology"/>
<name>A0ABS5D7M6_9FLAO</name>
<dbReference type="EMBL" id="JAGPXB010000027">
    <property type="protein sequence ID" value="MBQ0910037.1"/>
    <property type="molecule type" value="Genomic_DNA"/>
</dbReference>
<protein>
    <submittedName>
        <fullName evidence="3">Replication initiation protein</fullName>
    </submittedName>
</protein>
<keyword evidence="4" id="KW-1185">Reference proteome</keyword>
<dbReference type="SUPFAM" id="SSF46785">
    <property type="entry name" value="Winged helix' DNA-binding domain"/>
    <property type="match status" value="2"/>
</dbReference>
<dbReference type="Proteomes" id="UP000679008">
    <property type="component" value="Unassembled WGS sequence"/>
</dbReference>
<dbReference type="Pfam" id="PF01051">
    <property type="entry name" value="Rep3_N"/>
    <property type="match status" value="1"/>
</dbReference>